<dbReference type="Proteomes" id="UP000007463">
    <property type="component" value="Chromosome"/>
</dbReference>
<proteinExistence type="predicted"/>
<evidence type="ECO:0000256" key="2">
    <source>
        <dbReference type="SAM" id="SignalP"/>
    </source>
</evidence>
<dbReference type="RefSeq" id="WP_013686343.1">
    <property type="nucleotide sequence ID" value="NC_015321.1"/>
</dbReference>
<organism evidence="4 5">
    <name type="scientific">Fluviicola taffensis (strain DSM 16823 / NCIMB 13979 / RW262)</name>
    <dbReference type="NCBI Taxonomy" id="755732"/>
    <lineage>
        <taxon>Bacteria</taxon>
        <taxon>Pseudomonadati</taxon>
        <taxon>Bacteroidota</taxon>
        <taxon>Flavobacteriia</taxon>
        <taxon>Flavobacteriales</taxon>
        <taxon>Crocinitomicaceae</taxon>
        <taxon>Fluviicola</taxon>
    </lineage>
</organism>
<dbReference type="InterPro" id="IPR025667">
    <property type="entry name" value="SprB_repeat"/>
</dbReference>
<dbReference type="Pfam" id="PF13573">
    <property type="entry name" value="SprB"/>
    <property type="match status" value="4"/>
</dbReference>
<dbReference type="InterPro" id="IPR026444">
    <property type="entry name" value="Secre_tail"/>
</dbReference>
<accession>F2IF98</accession>
<evidence type="ECO:0000259" key="3">
    <source>
        <dbReference type="Pfam" id="PF18962"/>
    </source>
</evidence>
<dbReference type="HOGENOM" id="CLU_021573_0_0_10"/>
<dbReference type="AlphaFoldDB" id="F2IF98"/>
<dbReference type="eggNOG" id="COG3209">
    <property type="taxonomic scope" value="Bacteria"/>
</dbReference>
<sequence length="601" mass="64448" precursor="true">MKHLYLLVLTLIVLTSSHLSTAQNVTTANATSQSTCDGTANFSDYSSFSSNWTWTWAWNDSTVISSGDTMITGLCSSGYMLILDSMGVQIYENFTITNPCSPFTYTASVTNCTPSNCDGAISFTPINGTAPYTYQWSNGVTTQSLSNLCPALYGVKCTDAAGCILFYNPAVVDSTQLTPIVPHLTSVNDLTNNNCNGSASLLPTGGTAPYTYQWDIGVTTSFANNLCAGTHSVTIWDALYNDTTINFVILDCAGFVWGVSLINCTPYPQGSCDGGINFTPIGGTAPYTYLWSNGDTTQNLTNACPGHYSVWCTDAIGCANELSSGVGQDTLYALSANLNTADDYISNCSGSASVSPSGGNTPYAILWSNGQISNSISNLCAGIYSVTVWDNLNDSTTVDFIIADSSSIYGNNPYPNGLINDTLYSNLVTNCIIDYNTIDSASLYQAVYDSINQNLYVTWAVYTPTDTTYILDTLGLAGSPGYYALTISVFCPNKSGNDFFKINGVLYFSGTSISTPLQLKENPLESISIYPNPFSNSISVDNKDGVILSMKLIDLNGRVLSEMPNLNSGLIELNQLESVSHGTYLLILSGERISKTYKVIK</sequence>
<name>F2IF98_FLUTR</name>
<dbReference type="Gene3D" id="2.60.40.740">
    <property type="match status" value="2"/>
</dbReference>
<evidence type="ECO:0000313" key="4">
    <source>
        <dbReference type="EMBL" id="AEA43572.1"/>
    </source>
</evidence>
<evidence type="ECO:0000256" key="1">
    <source>
        <dbReference type="ARBA" id="ARBA00022729"/>
    </source>
</evidence>
<dbReference type="STRING" id="755732.Fluta_1580"/>
<keyword evidence="1 2" id="KW-0732">Signal</keyword>
<evidence type="ECO:0000313" key="5">
    <source>
        <dbReference type="Proteomes" id="UP000007463"/>
    </source>
</evidence>
<reference evidence="4 5" key="1">
    <citation type="journal article" date="2011" name="Stand. Genomic Sci.">
        <title>Complete genome sequence of the gliding freshwater bacterium Fluviicola taffensis type strain (RW262).</title>
        <authorList>
            <person name="Woyke T."/>
            <person name="Chertkov O."/>
            <person name="Lapidus A."/>
            <person name="Nolan M."/>
            <person name="Lucas S."/>
            <person name="Del Rio T.G."/>
            <person name="Tice H."/>
            <person name="Cheng J.F."/>
            <person name="Tapia R."/>
            <person name="Han C."/>
            <person name="Goodwin L."/>
            <person name="Pitluck S."/>
            <person name="Liolios K."/>
            <person name="Pagani I."/>
            <person name="Ivanova N."/>
            <person name="Huntemann M."/>
            <person name="Mavromatis K."/>
            <person name="Mikhailova N."/>
            <person name="Pati A."/>
            <person name="Chen A."/>
            <person name="Palaniappan K."/>
            <person name="Land M."/>
            <person name="Hauser L."/>
            <person name="Brambilla E.M."/>
            <person name="Rohde M."/>
            <person name="Mwirichia R."/>
            <person name="Sikorski J."/>
            <person name="Tindall B.J."/>
            <person name="Goker M."/>
            <person name="Bristow J."/>
            <person name="Eisen J.A."/>
            <person name="Markowitz V."/>
            <person name="Hugenholtz P."/>
            <person name="Klenk H.P."/>
            <person name="Kyrpides N.C."/>
        </authorList>
    </citation>
    <scope>NUCLEOTIDE SEQUENCE [LARGE SCALE GENOMIC DNA]</scope>
    <source>
        <strain evidence="5">DSM 16823 / RW262 / RW262</strain>
    </source>
</reference>
<protein>
    <recommendedName>
        <fullName evidence="3">Secretion system C-terminal sorting domain-containing protein</fullName>
    </recommendedName>
</protein>
<dbReference type="OrthoDB" id="9805017at2"/>
<dbReference type="Pfam" id="PF18962">
    <property type="entry name" value="Por_Secre_tail"/>
    <property type="match status" value="1"/>
</dbReference>
<feature type="signal peptide" evidence="2">
    <location>
        <begin position="1"/>
        <end position="22"/>
    </location>
</feature>
<feature type="chain" id="PRO_5003283400" description="Secretion system C-terminal sorting domain-containing protein" evidence="2">
    <location>
        <begin position="23"/>
        <end position="601"/>
    </location>
</feature>
<dbReference type="KEGG" id="fte:Fluta_1580"/>
<gene>
    <name evidence="4" type="ordered locus">Fluta_1580</name>
</gene>
<keyword evidence="5" id="KW-1185">Reference proteome</keyword>
<feature type="domain" description="Secretion system C-terminal sorting" evidence="3">
    <location>
        <begin position="529"/>
        <end position="600"/>
    </location>
</feature>
<dbReference type="EMBL" id="CP002542">
    <property type="protein sequence ID" value="AEA43572.1"/>
    <property type="molecule type" value="Genomic_DNA"/>
</dbReference>
<reference evidence="5" key="2">
    <citation type="submission" date="2011-02" db="EMBL/GenBank/DDBJ databases">
        <title>The complete genome of Fluviicola taffensis DSM 16823.</title>
        <authorList>
            <consortium name="US DOE Joint Genome Institute (JGI-PGF)"/>
            <person name="Lucas S."/>
            <person name="Copeland A."/>
            <person name="Lapidus A."/>
            <person name="Bruce D."/>
            <person name="Goodwin L."/>
            <person name="Pitluck S."/>
            <person name="Kyrpides N."/>
            <person name="Mavromatis K."/>
            <person name="Ivanova N."/>
            <person name="Mikhailova N."/>
            <person name="Pagani I."/>
            <person name="Chertkov O."/>
            <person name="Detter J.C."/>
            <person name="Han C."/>
            <person name="Tapia R."/>
            <person name="Land M."/>
            <person name="Hauser L."/>
            <person name="Markowitz V."/>
            <person name="Cheng J.-F."/>
            <person name="Hugenholtz P."/>
            <person name="Woyke T."/>
            <person name="Wu D."/>
            <person name="Tindall B."/>
            <person name="Pomrenke H.G."/>
            <person name="Brambilla E."/>
            <person name="Klenk H.-P."/>
            <person name="Eisen J.A."/>
        </authorList>
    </citation>
    <scope>NUCLEOTIDE SEQUENCE [LARGE SCALE GENOMIC DNA]</scope>
    <source>
        <strain evidence="5">DSM 16823 / RW262 / RW262</strain>
    </source>
</reference>
<dbReference type="NCBIfam" id="TIGR04183">
    <property type="entry name" value="Por_Secre_tail"/>
    <property type="match status" value="1"/>
</dbReference>